<protein>
    <submittedName>
        <fullName evidence="2">Uncharacterized protein</fullName>
    </submittedName>
</protein>
<organism evidence="2 3">
    <name type="scientific">Antrihabitans spumae</name>
    <dbReference type="NCBI Taxonomy" id="3373370"/>
    <lineage>
        <taxon>Bacteria</taxon>
        <taxon>Bacillati</taxon>
        <taxon>Actinomycetota</taxon>
        <taxon>Actinomycetes</taxon>
        <taxon>Mycobacteriales</taxon>
        <taxon>Nocardiaceae</taxon>
        <taxon>Antrihabitans</taxon>
    </lineage>
</organism>
<dbReference type="EMBL" id="JBIMSO010000010">
    <property type="protein sequence ID" value="MFH5207162.1"/>
    <property type="molecule type" value="Genomic_DNA"/>
</dbReference>
<sequence length="221" mass="23461">MSDAMARRKAARDAVLKFVYDQTIDGGQFRENLTGARVTQDVGWQDAPITDDEAAQAMEWLHTNGFLSGTPTWGGTLLRPQCTPKGVKYVETERSVNDWDEPAHPQGTNITISNSTVGNFASNSPGATQKSNLAVQTQAARQLADNLDSAAASPGVSADAAARAREAADDLRAEADLPEPSTERLRDKFWRVVTDVAGALGQSAGTAIASEASAALQNVFV</sequence>
<evidence type="ECO:0000256" key="1">
    <source>
        <dbReference type="SAM" id="MobiDB-lite"/>
    </source>
</evidence>
<name>A0ABW7JGR4_9NOCA</name>
<reference evidence="2 3" key="1">
    <citation type="submission" date="2024-10" db="EMBL/GenBank/DDBJ databases">
        <authorList>
            <person name="Riesco R."/>
        </authorList>
    </citation>
    <scope>NUCLEOTIDE SEQUENCE [LARGE SCALE GENOMIC DNA]</scope>
    <source>
        <strain evidence="2 3">NCIMB 15449</strain>
    </source>
</reference>
<dbReference type="RefSeq" id="WP_395112591.1">
    <property type="nucleotide sequence ID" value="NZ_JBIMSO010000010.1"/>
</dbReference>
<feature type="region of interest" description="Disordered" evidence="1">
    <location>
        <begin position="150"/>
        <end position="181"/>
    </location>
</feature>
<evidence type="ECO:0000313" key="2">
    <source>
        <dbReference type="EMBL" id="MFH5207162.1"/>
    </source>
</evidence>
<accession>A0ABW7JGR4</accession>
<feature type="compositionally biased region" description="Basic and acidic residues" evidence="1">
    <location>
        <begin position="162"/>
        <end position="181"/>
    </location>
</feature>
<feature type="compositionally biased region" description="Low complexity" evidence="1">
    <location>
        <begin position="150"/>
        <end position="161"/>
    </location>
</feature>
<gene>
    <name evidence="2" type="ORF">ACHIPZ_02860</name>
</gene>
<proteinExistence type="predicted"/>
<comment type="caution">
    <text evidence="2">The sequence shown here is derived from an EMBL/GenBank/DDBJ whole genome shotgun (WGS) entry which is preliminary data.</text>
</comment>
<evidence type="ECO:0000313" key="3">
    <source>
        <dbReference type="Proteomes" id="UP001609175"/>
    </source>
</evidence>
<dbReference type="Proteomes" id="UP001609175">
    <property type="component" value="Unassembled WGS sequence"/>
</dbReference>